<dbReference type="EMBL" id="ASGP02000001">
    <property type="protein sequence ID" value="KAH9527474.1"/>
    <property type="molecule type" value="Genomic_DNA"/>
</dbReference>
<name>A0A922IDT4_DERFA</name>
<evidence type="ECO:0000256" key="1">
    <source>
        <dbReference type="SAM" id="Phobius"/>
    </source>
</evidence>
<organism evidence="2 3">
    <name type="scientific">Dermatophagoides farinae</name>
    <name type="common">American house dust mite</name>
    <dbReference type="NCBI Taxonomy" id="6954"/>
    <lineage>
        <taxon>Eukaryota</taxon>
        <taxon>Metazoa</taxon>
        <taxon>Ecdysozoa</taxon>
        <taxon>Arthropoda</taxon>
        <taxon>Chelicerata</taxon>
        <taxon>Arachnida</taxon>
        <taxon>Acari</taxon>
        <taxon>Acariformes</taxon>
        <taxon>Sarcoptiformes</taxon>
        <taxon>Astigmata</taxon>
        <taxon>Psoroptidia</taxon>
        <taxon>Analgoidea</taxon>
        <taxon>Pyroglyphidae</taxon>
        <taxon>Dermatophagoidinae</taxon>
        <taxon>Dermatophagoides</taxon>
    </lineage>
</organism>
<accession>A0A922IDT4</accession>
<feature type="non-terminal residue" evidence="2">
    <location>
        <position position="1"/>
    </location>
</feature>
<gene>
    <name evidence="2" type="ORF">DERF_001485</name>
</gene>
<proteinExistence type="predicted"/>
<feature type="transmembrane region" description="Helical" evidence="1">
    <location>
        <begin position="130"/>
        <end position="150"/>
    </location>
</feature>
<feature type="transmembrane region" description="Helical" evidence="1">
    <location>
        <begin position="86"/>
        <end position="109"/>
    </location>
</feature>
<reference evidence="2" key="1">
    <citation type="submission" date="2013-05" db="EMBL/GenBank/DDBJ databases">
        <authorList>
            <person name="Yim A.K.Y."/>
            <person name="Chan T.F."/>
            <person name="Ji K.M."/>
            <person name="Liu X.Y."/>
            <person name="Zhou J.W."/>
            <person name="Li R.Q."/>
            <person name="Yang K.Y."/>
            <person name="Li J."/>
            <person name="Li M."/>
            <person name="Law P.T.W."/>
            <person name="Wu Y.L."/>
            <person name="Cai Z.L."/>
            <person name="Qin H."/>
            <person name="Bao Y."/>
            <person name="Leung R.K.K."/>
            <person name="Ng P.K.S."/>
            <person name="Zou J."/>
            <person name="Zhong X.J."/>
            <person name="Ran P.X."/>
            <person name="Zhong N.S."/>
            <person name="Liu Z.G."/>
            <person name="Tsui S.K.W."/>
        </authorList>
    </citation>
    <scope>NUCLEOTIDE SEQUENCE</scope>
    <source>
        <strain evidence="2">Derf</strain>
        <tissue evidence="2">Whole organism</tissue>
    </source>
</reference>
<keyword evidence="1" id="KW-0812">Transmembrane</keyword>
<evidence type="ECO:0000313" key="3">
    <source>
        <dbReference type="Proteomes" id="UP000790347"/>
    </source>
</evidence>
<feature type="transmembrane region" description="Helical" evidence="1">
    <location>
        <begin position="20"/>
        <end position="37"/>
    </location>
</feature>
<dbReference type="AlphaFoldDB" id="A0A922IDT4"/>
<keyword evidence="1" id="KW-0472">Membrane</keyword>
<reference evidence="2" key="2">
    <citation type="journal article" date="2022" name="Res Sq">
        <title>Comparative Genomics Reveals Insights into the Divergent Evolution of Astigmatic Mites and Household Pest Adaptations.</title>
        <authorList>
            <person name="Xiong Q."/>
            <person name="Wan A.T.-Y."/>
            <person name="Liu X.-Y."/>
            <person name="Fung C.S.-H."/>
            <person name="Xiao X."/>
            <person name="Malainual N."/>
            <person name="Hou J."/>
            <person name="Wang L."/>
            <person name="Wang M."/>
            <person name="Yang K."/>
            <person name="Cui Y."/>
            <person name="Leung E."/>
            <person name="Nong W."/>
            <person name="Shin S.-K."/>
            <person name="Au S."/>
            <person name="Jeong K.Y."/>
            <person name="Chew F.T."/>
            <person name="Hui J."/>
            <person name="Leung T.F."/>
            <person name="Tungtrongchitr A."/>
            <person name="Zhong N."/>
            <person name="Liu Z."/>
            <person name="Tsui S."/>
        </authorList>
    </citation>
    <scope>NUCLEOTIDE SEQUENCE</scope>
    <source>
        <strain evidence="2">Derf</strain>
        <tissue evidence="2">Whole organism</tissue>
    </source>
</reference>
<comment type="caution">
    <text evidence="2">The sequence shown here is derived from an EMBL/GenBank/DDBJ whole genome shotgun (WGS) entry which is preliminary data.</text>
</comment>
<evidence type="ECO:0000313" key="2">
    <source>
        <dbReference type="EMBL" id="KAH9527474.1"/>
    </source>
</evidence>
<sequence>TMTRQNNNASQIIIIMTKQIFWKLACISLAMINLISLQNNASIFYTRKFLAIGFTLFEFEAIIEFINKYSQIMEYLMVGDDDLVIAILHSLFALGLIRFLLLQFGFYMANQKLNNQIRIKRLNPIQFGSGFIFFTDWSIIQLYVFTNYLYGFQMPMDNDGKR</sequence>
<dbReference type="Proteomes" id="UP000790347">
    <property type="component" value="Unassembled WGS sequence"/>
</dbReference>
<keyword evidence="1" id="KW-1133">Transmembrane helix</keyword>
<protein>
    <submittedName>
        <fullName evidence="2">Uncharacterized protein</fullName>
    </submittedName>
</protein>
<keyword evidence="3" id="KW-1185">Reference proteome</keyword>